<gene>
    <name evidence="8" type="ORF">SH580_12680</name>
</gene>
<proteinExistence type="inferred from homology"/>
<evidence type="ECO:0000256" key="1">
    <source>
        <dbReference type="ARBA" id="ARBA00004071"/>
    </source>
</evidence>
<evidence type="ECO:0000256" key="3">
    <source>
        <dbReference type="ARBA" id="ARBA00012662"/>
    </source>
</evidence>
<evidence type="ECO:0000256" key="5">
    <source>
        <dbReference type="ARBA" id="ARBA00022801"/>
    </source>
</evidence>
<dbReference type="Proteomes" id="UP001324993">
    <property type="component" value="Chromosome"/>
</dbReference>
<sequence>MEHQHQWFKDSRYGMFIHWGAYSVAARGEWFANRERIPKAEYTDRYVDQFKAENYDPESWAQLAKEAGMKYAVLTTRHHDGFALWDTKTSDFNAAKMGPERDLVAPFVEAFRKVGLKVGLYYSPAAWYQEDYPGYFFRDWPDESDWKSPESRSRFIDYYRCQLAELMTNYGKIDYLWYDGCAPEDLQLSEVNEQMLQLQPDLLINLRNGEPGHVKICEQAIKAPKEDVMWEACMTLNGHWGYHGGDDCWKRPKEVIRMLCDTAAKGGNLLLNVGPKADGSLPDATIEILRESGRWLSVNGDAIYGSDRTPFSWVNWGKVTARGNKVYLNVLFSPGEELCYSEIKNRVLFAKYLSTGEPVEFEQVGERLFIRQLPVPLPDAIGITIELELDGKPEEILAQTSYWIPE</sequence>
<evidence type="ECO:0000313" key="8">
    <source>
        <dbReference type="EMBL" id="WPJ94291.1"/>
    </source>
</evidence>
<dbReference type="PIRSF" id="PIRSF001092">
    <property type="entry name" value="Alpha-L-fucosidase"/>
    <property type="match status" value="1"/>
</dbReference>
<evidence type="ECO:0000259" key="7">
    <source>
        <dbReference type="Pfam" id="PF01120"/>
    </source>
</evidence>
<keyword evidence="6" id="KW-0326">Glycosidase</keyword>
<comment type="function">
    <text evidence="1">Alpha-L-fucosidase is responsible for hydrolyzing the alpha-1,6-linked fucose joined to the reducing-end N-acetylglucosamine of the carbohydrate moieties of glycoproteins.</text>
</comment>
<dbReference type="InterPro" id="IPR017853">
    <property type="entry name" value="GH"/>
</dbReference>
<feature type="domain" description="Glycoside hydrolase family 29 N-terminal" evidence="7">
    <location>
        <begin position="4"/>
        <end position="301"/>
    </location>
</feature>
<keyword evidence="5" id="KW-0378">Hydrolase</keyword>
<keyword evidence="4" id="KW-0732">Signal</keyword>
<dbReference type="PANTHER" id="PTHR10030:SF37">
    <property type="entry name" value="ALPHA-L-FUCOSIDASE-RELATED"/>
    <property type="match status" value="1"/>
</dbReference>
<dbReference type="SUPFAM" id="SSF51445">
    <property type="entry name" value="(Trans)glycosidases"/>
    <property type="match status" value="1"/>
</dbReference>
<dbReference type="InterPro" id="IPR000933">
    <property type="entry name" value="Glyco_hydro_29"/>
</dbReference>
<dbReference type="EC" id="3.2.1.51" evidence="3"/>
<reference evidence="8 9" key="1">
    <citation type="submission" date="2023-11" db="EMBL/GenBank/DDBJ databases">
        <title>Coraliomargarita sp. nov., isolated from marine algae.</title>
        <authorList>
            <person name="Lee J.K."/>
            <person name="Baek J.H."/>
            <person name="Kim J.M."/>
            <person name="Choi D.G."/>
            <person name="Jeon C.O."/>
        </authorList>
    </citation>
    <scope>NUCLEOTIDE SEQUENCE [LARGE SCALE GENOMIC DNA]</scope>
    <source>
        <strain evidence="8 9">J2-16</strain>
    </source>
</reference>
<dbReference type="PANTHER" id="PTHR10030">
    <property type="entry name" value="ALPHA-L-FUCOSIDASE"/>
    <property type="match status" value="1"/>
</dbReference>
<dbReference type="EMBL" id="CP138858">
    <property type="protein sequence ID" value="WPJ94291.1"/>
    <property type="molecule type" value="Genomic_DNA"/>
</dbReference>
<dbReference type="Gene3D" id="3.20.20.80">
    <property type="entry name" value="Glycosidases"/>
    <property type="match status" value="1"/>
</dbReference>
<dbReference type="InterPro" id="IPR016286">
    <property type="entry name" value="FUC_metazoa-typ"/>
</dbReference>
<comment type="similarity">
    <text evidence="2">Belongs to the glycosyl hydrolase 29 family.</text>
</comment>
<name>A0ABZ0RFV2_9BACT</name>
<accession>A0ABZ0RFV2</accession>
<evidence type="ECO:0000313" key="9">
    <source>
        <dbReference type="Proteomes" id="UP001324993"/>
    </source>
</evidence>
<dbReference type="Pfam" id="PF01120">
    <property type="entry name" value="Alpha_L_fucos"/>
    <property type="match status" value="1"/>
</dbReference>
<dbReference type="InterPro" id="IPR057739">
    <property type="entry name" value="Glyco_hydro_29_N"/>
</dbReference>
<dbReference type="RefSeq" id="WP_319831229.1">
    <property type="nucleotide sequence ID" value="NZ_CP138858.1"/>
</dbReference>
<evidence type="ECO:0000256" key="6">
    <source>
        <dbReference type="ARBA" id="ARBA00023295"/>
    </source>
</evidence>
<protein>
    <recommendedName>
        <fullName evidence="3">alpha-L-fucosidase</fullName>
        <ecNumber evidence="3">3.2.1.51</ecNumber>
    </recommendedName>
</protein>
<dbReference type="PRINTS" id="PR00741">
    <property type="entry name" value="GLHYDRLASE29"/>
</dbReference>
<keyword evidence="9" id="KW-1185">Reference proteome</keyword>
<dbReference type="SMART" id="SM00812">
    <property type="entry name" value="Alpha_L_fucos"/>
    <property type="match status" value="1"/>
</dbReference>
<evidence type="ECO:0000256" key="2">
    <source>
        <dbReference type="ARBA" id="ARBA00007951"/>
    </source>
</evidence>
<evidence type="ECO:0000256" key="4">
    <source>
        <dbReference type="ARBA" id="ARBA00022729"/>
    </source>
</evidence>
<organism evidence="8 9">
    <name type="scientific">Coraliomargarita algicola</name>
    <dbReference type="NCBI Taxonomy" id="3092156"/>
    <lineage>
        <taxon>Bacteria</taxon>
        <taxon>Pseudomonadati</taxon>
        <taxon>Verrucomicrobiota</taxon>
        <taxon>Opitutia</taxon>
        <taxon>Puniceicoccales</taxon>
        <taxon>Coraliomargaritaceae</taxon>
        <taxon>Coraliomargarita</taxon>
    </lineage>
</organism>